<comment type="subcellular location">
    <subcellularLocation>
        <location evidence="1">Nucleus</location>
    </subcellularLocation>
</comment>
<evidence type="ECO:0000313" key="10">
    <source>
        <dbReference type="EnsemblMetazoa" id="Aqu2.1.41099_001"/>
    </source>
</evidence>
<reference evidence="11" key="1">
    <citation type="journal article" date="2010" name="Nature">
        <title>The Amphimedon queenslandica genome and the evolution of animal complexity.</title>
        <authorList>
            <person name="Srivastava M."/>
            <person name="Simakov O."/>
            <person name="Chapman J."/>
            <person name="Fahey B."/>
            <person name="Gauthier M.E."/>
            <person name="Mitros T."/>
            <person name="Richards G.S."/>
            <person name="Conaco C."/>
            <person name="Dacre M."/>
            <person name="Hellsten U."/>
            <person name="Larroux C."/>
            <person name="Putnam N.H."/>
            <person name="Stanke M."/>
            <person name="Adamska M."/>
            <person name="Darling A."/>
            <person name="Degnan S.M."/>
            <person name="Oakley T.H."/>
            <person name="Plachetzki D.C."/>
            <person name="Zhai Y."/>
            <person name="Adamski M."/>
            <person name="Calcino A."/>
            <person name="Cummins S.F."/>
            <person name="Goodstein D.M."/>
            <person name="Harris C."/>
            <person name="Jackson D.J."/>
            <person name="Leys S.P."/>
            <person name="Shu S."/>
            <person name="Woodcroft B.J."/>
            <person name="Vervoort M."/>
            <person name="Kosik K.S."/>
            <person name="Manning G."/>
            <person name="Degnan B.M."/>
            <person name="Rokhsar D.S."/>
        </authorList>
    </citation>
    <scope>NUCLEOTIDE SEQUENCE [LARGE SCALE GENOMIC DNA]</scope>
</reference>
<dbReference type="GO" id="GO:0005654">
    <property type="term" value="C:nucleoplasm"/>
    <property type="evidence" value="ECO:0007669"/>
    <property type="project" value="TreeGrafter"/>
</dbReference>
<comment type="subunit">
    <text evidence="3">The RNase H2 complex is a heterotrimer composed of the catalytic subunit RNASEH2A and the non-catalytic subunits RNASEH2B and RNASEH2C.</text>
</comment>
<protein>
    <recommendedName>
        <fullName evidence="4">Ribonuclease H2 subunit B</fullName>
    </recommendedName>
    <alternativeName>
        <fullName evidence="7">Ribonuclease HI subunit B</fullName>
    </alternativeName>
</protein>
<accession>A0A1X7VMJ3</accession>
<dbReference type="EnsemblMetazoa" id="Aqu2.1.41099_001">
    <property type="protein sequence ID" value="Aqu2.1.41099_001"/>
    <property type="gene ID" value="Aqu2.1.41099"/>
</dbReference>
<evidence type="ECO:0000256" key="4">
    <source>
        <dbReference type="ARBA" id="ARBA00019062"/>
    </source>
</evidence>
<evidence type="ECO:0000256" key="7">
    <source>
        <dbReference type="ARBA" id="ARBA00033464"/>
    </source>
</evidence>
<dbReference type="InterPro" id="IPR041195">
    <property type="entry name" value="Rnh202_N"/>
</dbReference>
<proteinExistence type="inferred from homology"/>
<evidence type="ECO:0000256" key="6">
    <source>
        <dbReference type="ARBA" id="ARBA00024778"/>
    </source>
</evidence>
<evidence type="ECO:0000259" key="9">
    <source>
        <dbReference type="Pfam" id="PF17745"/>
    </source>
</evidence>
<sequence>MLTRNRSKSVCSDESLSQGSHSLSREISNVSVSSSTFVDSQDSAPLSLITEDRERKPSSIKHAHHLSSSQWVVILPRDALGDNNVQPQFIKYPDPHSGILRQYLISADQRRIYELNKTSSQYRSWFIGESVQSDGSFYVCTKMDPLFFILAALLSSKSIDKFTTLDAILDHCSHSYLIENLVSPTQMSNITDSKVIQGDVIVYRYNKEKTLCWLSKKVELLSSTLKEQGIYVGKGSQSVHYVRSNKQTSLAEDEEYKEYASGMIKDYVPASLCEDLDAKYQLAAVDRKRPIEDGNELPAKKRQISEPTEDYSKGVKPVAVKVEPKLSAAQKALAKVNKKGMKTMTSFFTKK</sequence>
<dbReference type="Pfam" id="PF17745">
    <property type="entry name" value="Ydr279_N"/>
    <property type="match status" value="1"/>
</dbReference>
<dbReference type="KEGG" id="aqu:105316552"/>
<evidence type="ECO:0000256" key="2">
    <source>
        <dbReference type="ARBA" id="ARBA00009823"/>
    </source>
</evidence>
<evidence type="ECO:0000259" key="8">
    <source>
        <dbReference type="Pfam" id="PF09468"/>
    </source>
</evidence>
<dbReference type="Gene3D" id="1.10.20.120">
    <property type="match status" value="1"/>
</dbReference>
<evidence type="ECO:0000256" key="5">
    <source>
        <dbReference type="ARBA" id="ARBA00023242"/>
    </source>
</evidence>
<dbReference type="OrthoDB" id="29098at2759"/>
<dbReference type="InterPro" id="IPR019024">
    <property type="entry name" value="RNase_H2_suB_wHTH"/>
</dbReference>
<organism evidence="10">
    <name type="scientific">Amphimedon queenslandica</name>
    <name type="common">Sponge</name>
    <dbReference type="NCBI Taxonomy" id="400682"/>
    <lineage>
        <taxon>Eukaryota</taxon>
        <taxon>Metazoa</taxon>
        <taxon>Porifera</taxon>
        <taxon>Demospongiae</taxon>
        <taxon>Heteroscleromorpha</taxon>
        <taxon>Haplosclerida</taxon>
        <taxon>Niphatidae</taxon>
        <taxon>Amphimedon</taxon>
    </lineage>
</organism>
<dbReference type="GO" id="GO:0006401">
    <property type="term" value="P:RNA catabolic process"/>
    <property type="evidence" value="ECO:0007669"/>
    <property type="project" value="TreeGrafter"/>
</dbReference>
<name>A0A1X7VMJ3_AMPQE</name>
<comment type="similarity">
    <text evidence="2">Belongs to the RNase H2 subunit B family.</text>
</comment>
<dbReference type="Gene3D" id="2.20.25.530">
    <property type="match status" value="1"/>
</dbReference>
<evidence type="ECO:0000313" key="11">
    <source>
        <dbReference type="Proteomes" id="UP000007879"/>
    </source>
</evidence>
<dbReference type="EnsemblMetazoa" id="XM_011411525.2">
    <property type="protein sequence ID" value="XP_011409827.1"/>
    <property type="gene ID" value="LOC105316552"/>
</dbReference>
<dbReference type="InParanoid" id="A0A1X7VMJ3"/>
<dbReference type="GO" id="GO:0032299">
    <property type="term" value="C:ribonuclease H2 complex"/>
    <property type="evidence" value="ECO:0007669"/>
    <property type="project" value="InterPro"/>
</dbReference>
<feature type="domain" description="Rnh202 triple barrel" evidence="9">
    <location>
        <begin position="74"/>
        <end position="144"/>
    </location>
</feature>
<evidence type="ECO:0000256" key="1">
    <source>
        <dbReference type="ARBA" id="ARBA00004123"/>
    </source>
</evidence>
<keyword evidence="5" id="KW-0539">Nucleus</keyword>
<evidence type="ECO:0000256" key="3">
    <source>
        <dbReference type="ARBA" id="ARBA00011277"/>
    </source>
</evidence>
<dbReference type="PANTHER" id="PTHR13383">
    <property type="entry name" value="RIBONUCLEASE H2 SUBUNIT B"/>
    <property type="match status" value="1"/>
</dbReference>
<feature type="domain" description="Ribonuclease H2 subunit B wHTH" evidence="8">
    <location>
        <begin position="147"/>
        <end position="276"/>
    </location>
</feature>
<dbReference type="InterPro" id="IPR040456">
    <property type="entry name" value="RNase_H2_suB"/>
</dbReference>
<dbReference type="Pfam" id="PF09468">
    <property type="entry name" value="RNase_H2-Ydr279"/>
    <property type="match status" value="1"/>
</dbReference>
<dbReference type="CDD" id="cd09270">
    <property type="entry name" value="RNase_H2-B"/>
    <property type="match status" value="1"/>
</dbReference>
<dbReference type="Proteomes" id="UP000007879">
    <property type="component" value="Unassembled WGS sequence"/>
</dbReference>
<dbReference type="PANTHER" id="PTHR13383:SF11">
    <property type="entry name" value="RIBONUCLEASE H2 SUBUNIT B"/>
    <property type="match status" value="1"/>
</dbReference>
<reference evidence="10" key="2">
    <citation type="submission" date="2017-05" db="UniProtKB">
        <authorList>
            <consortium name="EnsemblMetazoa"/>
        </authorList>
    </citation>
    <scope>IDENTIFICATION</scope>
</reference>
<comment type="function">
    <text evidence="6">Non catalytic subunit of RNase H2, an endonuclease that specifically degrades the RNA of RNA:DNA hybrids. Participates in DNA replication, possibly by mediating the removal of lagging-strand Okazaki fragment RNA primers during DNA replication. Mediates the excision of single ribonucleotides from DNA:RNA duplexes.</text>
</comment>
<dbReference type="STRING" id="400682.A0A1X7VMJ3"/>
<dbReference type="eggNOG" id="KOG4705">
    <property type="taxonomic scope" value="Eukaryota"/>
</dbReference>
<dbReference type="AlphaFoldDB" id="A0A1X7VMJ3"/>
<keyword evidence="11" id="KW-1185">Reference proteome</keyword>
<gene>
    <name evidence="10" type="primary">105316552</name>
</gene>